<keyword evidence="4" id="KW-1185">Reference proteome</keyword>
<dbReference type="GO" id="GO:0005635">
    <property type="term" value="C:nuclear envelope"/>
    <property type="evidence" value="ECO:0000266"/>
    <property type="project" value="GeneDB"/>
</dbReference>
<dbReference type="VEuPathDB" id="TriTrypDB:LMJSD75_280031000"/>
<proteinExistence type="predicted"/>
<dbReference type="VEuPathDB" id="TriTrypDB:LMJFC_280033700"/>
<feature type="region of interest" description="Disordered" evidence="1">
    <location>
        <begin position="160"/>
        <end position="182"/>
    </location>
</feature>
<dbReference type="GeneID" id="5653446"/>
<gene>
    <name evidence="3" type="ORF">LMJF_28_2330</name>
</gene>
<protein>
    <recommendedName>
        <fullName evidence="2">Splicing factor Cactin C-terminal domain-containing protein</fullName>
    </recommendedName>
</protein>
<dbReference type="PANTHER" id="PTHR21737:SF4">
    <property type="entry name" value="SPLICING FACTOR CACTIN"/>
    <property type="match status" value="1"/>
</dbReference>
<feature type="compositionally biased region" description="Low complexity" evidence="1">
    <location>
        <begin position="498"/>
        <end position="509"/>
    </location>
</feature>
<dbReference type="SMART" id="SM01050">
    <property type="entry name" value="CactinC_cactus"/>
    <property type="match status" value="1"/>
</dbReference>
<evidence type="ECO:0000256" key="1">
    <source>
        <dbReference type="SAM" id="MobiDB-lite"/>
    </source>
</evidence>
<reference evidence="3 4" key="2">
    <citation type="journal article" date="2011" name="Genome Res.">
        <title>Chromosome and gene copy number variation allow major structural change between species and strains of Leishmania.</title>
        <authorList>
            <person name="Rogers M.B."/>
            <person name="Hilley J.D."/>
            <person name="Dickens N.J."/>
            <person name="Wilkes J."/>
            <person name="Bates P.A."/>
            <person name="Depledge D.P."/>
            <person name="Harris D."/>
            <person name="Her Y."/>
            <person name="Herzyk P."/>
            <person name="Imamura H."/>
            <person name="Otto T.D."/>
            <person name="Sanders M."/>
            <person name="Seeger K."/>
            <person name="Dujardin J.C."/>
            <person name="Berriman M."/>
            <person name="Smith D.F."/>
            <person name="Hertz-Fowler C."/>
            <person name="Mottram J.C."/>
        </authorList>
    </citation>
    <scope>NUCLEOTIDE SEQUENCE [LARGE SCALE GENOMIC DNA]</scope>
    <source>
        <strain evidence="4">MHOM/IL/81/Friedlin</strain>
    </source>
</reference>
<evidence type="ECO:0000259" key="2">
    <source>
        <dbReference type="Pfam" id="PF09732"/>
    </source>
</evidence>
<evidence type="ECO:0000313" key="4">
    <source>
        <dbReference type="Proteomes" id="UP000000542"/>
    </source>
</evidence>
<dbReference type="VEuPathDB" id="TriTrypDB:LMJLV39_280031400"/>
<dbReference type="eggNOG" id="KOG2370">
    <property type="taxonomic scope" value="Eukaryota"/>
</dbReference>
<dbReference type="GO" id="GO:0045292">
    <property type="term" value="P:mRNA cis splicing, via spliceosome"/>
    <property type="evidence" value="ECO:0000318"/>
    <property type="project" value="GO_Central"/>
</dbReference>
<dbReference type="AlphaFoldDB" id="Q4Q831"/>
<feature type="region of interest" description="Disordered" evidence="1">
    <location>
        <begin position="732"/>
        <end position="767"/>
    </location>
</feature>
<dbReference type="PANTHER" id="PTHR21737">
    <property type="entry name" value="POLYGLUTAMINE BINDING PROTEIN 1/MARVEL MEMBRANE-ASSOCIATING DOMAIN CONTAINING 3"/>
    <property type="match status" value="1"/>
</dbReference>
<dbReference type="KEGG" id="lma:LMJF_28_2330"/>
<feature type="region of interest" description="Disordered" evidence="1">
    <location>
        <begin position="478"/>
        <end position="519"/>
    </location>
</feature>
<sequence>MKGISPRQRLRRVCVSSMTSIVHEGGQGRSWSEGIDEETCAACVGVLLSNASQLPLLPLPQEAPHIRLSSPPSPRRLACSLPFGCFLAFHLPRFSAYSLSFPLALPLTFFRPPSTYVCASNLLHRPTRLPDDAHAQHRSYRDTYMHIYIYIYAQIGRHTHTQTQTHTHTQTHRHTSGTKTTDTRENIARLRVKVQVGHTAMDWDRPSGKRRRTDEEEACEALGGLLRQTASRAMERVRLQRQQRGWESQLTALSSSAAAAVARSVKPMDVLVIRFCMHYLDCSKVAAANHFVRLAQEVVTSSIERVLVPQLFSRDGSSLPALCESLVAEHTAEDIQVTVKEVSEFVEARGALGAWIADATATRGDRDDDDYDDADSCGGGYYDHSRSRDRDDGYSRLSNEEGEDHRADDDGRPASPHQDVEDFALATTLCQACEFWVRVQAFLNSLSLHSARLHVFAMPPRYERELLLLLYAATRGGGGEASREGGSYGGRTTPVEGASLSSSANAAAAKVEKEETIKQEPMWDSDEEMAAQVVGEGGTDDEGAEQTEAPAGPRQLQQLYKASALLADVLALSRCPEAPTASSSSPTGTASGPALISSPLSAAAPQISAEAMQRLRGLNSNFYKMVYARLGVMVARDRLHRFDRGSAITPPELTVQQRNLHEQLIQQGQQQQYKADLMSAALGIPGQPEAGLPAAYVPDDAYYEKLLHQQHDTIDEDEEVYKGEVMDYYLSHPDRPGAAAGSSSNYSRSRSHHGGSSARGGEAEPLMKPHRFCKVKTGFTWTQYNRTHYDSRTNPPPRTEMWYEFTLFYPALANTKRDMRHIFRIEDTPEGPNDQYCLLVFSVGPPYADVAYRIRKKQWDTRRGGVRISFDQYGRYKLFFRFTNSNYRR</sequence>
<feature type="domain" description="Splicing factor Cactin C-terminal" evidence="2">
    <location>
        <begin position="765"/>
        <end position="889"/>
    </location>
</feature>
<feature type="compositionally biased region" description="Basic and acidic residues" evidence="1">
    <location>
        <begin position="383"/>
        <end position="394"/>
    </location>
</feature>
<dbReference type="InParanoid" id="Q4Q831"/>
<accession>Q4Q831</accession>
<dbReference type="GO" id="GO:0005681">
    <property type="term" value="C:spliceosomal complex"/>
    <property type="evidence" value="ECO:0000318"/>
    <property type="project" value="GO_Central"/>
</dbReference>
<dbReference type="Proteomes" id="UP000000542">
    <property type="component" value="Chromosome 28"/>
</dbReference>
<dbReference type="InterPro" id="IPR019134">
    <property type="entry name" value="Cactin_C"/>
</dbReference>
<dbReference type="Pfam" id="PF09732">
    <property type="entry name" value="CactinC_cactus"/>
    <property type="match status" value="1"/>
</dbReference>
<feature type="compositionally biased region" description="Basic and acidic residues" evidence="1">
    <location>
        <begin position="403"/>
        <end position="412"/>
    </location>
</feature>
<dbReference type="VEuPathDB" id="TriTrypDB:LmjF.28.2330"/>
<feature type="compositionally biased region" description="Low complexity" evidence="1">
    <location>
        <begin position="737"/>
        <end position="760"/>
    </location>
</feature>
<dbReference type="EMBL" id="FR796424">
    <property type="protein sequence ID" value="CAJ05689.1"/>
    <property type="molecule type" value="Genomic_DNA"/>
</dbReference>
<dbReference type="RefSeq" id="XP_001684517.1">
    <property type="nucleotide sequence ID" value="XM_001684465.1"/>
</dbReference>
<evidence type="ECO:0000313" key="3">
    <source>
        <dbReference type="EMBL" id="CAJ05689.1"/>
    </source>
</evidence>
<reference evidence="3 4" key="1">
    <citation type="journal article" date="2005" name="Science">
        <title>The genome of the kinetoplastid parasite, Leishmania major.</title>
        <authorList>
            <person name="Ivens A.C."/>
            <person name="Peacock C.S."/>
            <person name="Worthey E.A."/>
            <person name="Murphy L."/>
            <person name="Aggarwal G."/>
            <person name="Berriman M."/>
            <person name="Sisk E."/>
            <person name="Rajandream M.A."/>
            <person name="Adlem E."/>
            <person name="Aert R."/>
            <person name="Anupama A."/>
            <person name="Apostolou Z."/>
            <person name="Attipoe P."/>
            <person name="Bason N."/>
            <person name="Bauser C."/>
            <person name="Beck A."/>
            <person name="Beverley S.M."/>
            <person name="Bianchettin G."/>
            <person name="Borzym K."/>
            <person name="Bothe G."/>
            <person name="Bruschi C.V."/>
            <person name="Collins M."/>
            <person name="Cadag E."/>
            <person name="Ciarloni L."/>
            <person name="Clayton C."/>
            <person name="Coulson R.M."/>
            <person name="Cronin A."/>
            <person name="Cruz A.K."/>
            <person name="Davies R.M."/>
            <person name="De Gaudenzi J."/>
            <person name="Dobson D.E."/>
            <person name="Duesterhoeft A."/>
            <person name="Fazelina G."/>
            <person name="Fosker N."/>
            <person name="Frasch A.C."/>
            <person name="Fraser A."/>
            <person name="Fuchs M."/>
            <person name="Gabel C."/>
            <person name="Goble A."/>
            <person name="Goffeau A."/>
            <person name="Harris D."/>
            <person name="Hertz-Fowler C."/>
            <person name="Hilbert H."/>
            <person name="Horn D."/>
            <person name="Huang Y."/>
            <person name="Klages S."/>
            <person name="Knights A."/>
            <person name="Kube M."/>
            <person name="Larke N."/>
            <person name="Litvin L."/>
            <person name="Lord A."/>
            <person name="Louie T."/>
            <person name="Marra M."/>
            <person name="Masuy D."/>
            <person name="Matthews K."/>
            <person name="Michaeli S."/>
            <person name="Mottram J.C."/>
            <person name="Muller-Auer S."/>
            <person name="Munden H."/>
            <person name="Nelson S."/>
            <person name="Norbertczak H."/>
            <person name="Oliver K."/>
            <person name="O'neil S."/>
            <person name="Pentony M."/>
            <person name="Pohl T.M."/>
            <person name="Price C."/>
            <person name="Purnelle B."/>
            <person name="Quail M.A."/>
            <person name="Rabbinowitsch E."/>
            <person name="Reinhardt R."/>
            <person name="Rieger M."/>
            <person name="Rinta J."/>
            <person name="Robben J."/>
            <person name="Robertson L."/>
            <person name="Ruiz J.C."/>
            <person name="Rutter S."/>
            <person name="Saunders D."/>
            <person name="Schafer M."/>
            <person name="Schein J."/>
            <person name="Schwartz D.C."/>
            <person name="Seeger K."/>
            <person name="Seyler A."/>
            <person name="Sharp S."/>
            <person name="Shin H."/>
            <person name="Sivam D."/>
            <person name="Squares R."/>
            <person name="Squares S."/>
            <person name="Tosato V."/>
            <person name="Vogt C."/>
            <person name="Volckaert G."/>
            <person name="Wambutt R."/>
            <person name="Warren T."/>
            <person name="Wedler H."/>
            <person name="Woodward J."/>
            <person name="Zhou S."/>
            <person name="Zimmermann W."/>
            <person name="Smith D.F."/>
            <person name="Blackwell J.M."/>
            <person name="Stuart K.D."/>
            <person name="Barrell B."/>
            <person name="Myler P.J."/>
        </authorList>
    </citation>
    <scope>NUCLEOTIDE SEQUENCE [LARGE SCALE GENOMIC DNA]</scope>
    <source>
        <strain evidence="4">MHOM/IL/81/Friedlin</strain>
    </source>
</reference>
<organism evidence="3 4">
    <name type="scientific">Leishmania major</name>
    <dbReference type="NCBI Taxonomy" id="5664"/>
    <lineage>
        <taxon>Eukaryota</taxon>
        <taxon>Discoba</taxon>
        <taxon>Euglenozoa</taxon>
        <taxon>Kinetoplastea</taxon>
        <taxon>Metakinetoplastina</taxon>
        <taxon>Trypanosomatida</taxon>
        <taxon>Trypanosomatidae</taxon>
        <taxon>Leishmaniinae</taxon>
        <taxon>Leishmania</taxon>
    </lineage>
</organism>
<feature type="region of interest" description="Disordered" evidence="1">
    <location>
        <begin position="382"/>
        <end position="418"/>
    </location>
</feature>
<name>Q4Q831_LEIMA</name>
<dbReference type="OMA" id="PRTEMWY"/>
<dbReference type="STRING" id="5664.Q4Q831"/>
<dbReference type="GO" id="GO:0005737">
    <property type="term" value="C:cytoplasm"/>
    <property type="evidence" value="ECO:0000318"/>
    <property type="project" value="GO_Central"/>
</dbReference>
<dbReference type="HOGENOM" id="CLU_324787_0_0_1"/>